<evidence type="ECO:0000259" key="3">
    <source>
        <dbReference type="Pfam" id="PF01408"/>
    </source>
</evidence>
<dbReference type="Pfam" id="PF22725">
    <property type="entry name" value="GFO_IDH_MocA_C3"/>
    <property type="match status" value="1"/>
</dbReference>
<keyword evidence="6" id="KW-1185">Reference proteome</keyword>
<evidence type="ECO:0000256" key="1">
    <source>
        <dbReference type="ARBA" id="ARBA00010928"/>
    </source>
</evidence>
<dbReference type="PANTHER" id="PTHR43708">
    <property type="entry name" value="CONSERVED EXPRESSED OXIDOREDUCTASE (EUROFUNG)"/>
    <property type="match status" value="1"/>
</dbReference>
<dbReference type="Gene3D" id="3.40.50.720">
    <property type="entry name" value="NAD(P)-binding Rossmann-like Domain"/>
    <property type="match status" value="1"/>
</dbReference>
<feature type="domain" description="Gfo/Idh/MocA-like oxidoreductase N-terminal" evidence="3">
    <location>
        <begin position="11"/>
        <end position="131"/>
    </location>
</feature>
<dbReference type="InterPro" id="IPR055170">
    <property type="entry name" value="GFO_IDH_MocA-like_dom"/>
</dbReference>
<evidence type="ECO:0000256" key="2">
    <source>
        <dbReference type="ARBA" id="ARBA00023002"/>
    </source>
</evidence>
<evidence type="ECO:0000259" key="4">
    <source>
        <dbReference type="Pfam" id="PF22725"/>
    </source>
</evidence>
<keyword evidence="2" id="KW-0560">Oxidoreductase</keyword>
<dbReference type="RefSeq" id="WP_220210778.1">
    <property type="nucleotide sequence ID" value="NZ_BNJK01000002.1"/>
</dbReference>
<name>A0A8J3ISY4_9CHLR</name>
<comment type="caution">
    <text evidence="5">The sequence shown here is derived from an EMBL/GenBank/DDBJ whole genome shotgun (WGS) entry which is preliminary data.</text>
</comment>
<dbReference type="InterPro" id="IPR051317">
    <property type="entry name" value="Gfo/Idh/MocA_oxidoreduct"/>
</dbReference>
<sequence length="329" mass="37269">MSEQFARKEKVRIAVIGAGRLANQVHYPALASFDDVEIVGICDVDEQRLNMTADTYHIQQRYTSYQSMIEACAPDGVYAIGQPHIMFDIWLWCLQQGQNLYIEKPMGITWHQAQILSYLAEQKGVVTQVSHQRRSSPLLVKMREECLKQGAIVHAVCEFYKYAQEPFFNARDHMLDDCTHAIDTVRYMCGGEIVDIESHCKRIGVPDINWIAAQLHFDNGSTGFVINSWSSGKRVFRVQMHAPGIFVDADLEGEAQLYRHGESQGKVYSAREEAGGDQFFIYGGFCAKSREFIDSLKYGKEVTTSPFRDCLKTMEVAEKILARALQSGE</sequence>
<accession>A0A8J3ISY4</accession>
<evidence type="ECO:0008006" key="7">
    <source>
        <dbReference type="Google" id="ProtNLM"/>
    </source>
</evidence>
<dbReference type="AlphaFoldDB" id="A0A8J3ISY4"/>
<dbReference type="InterPro" id="IPR000683">
    <property type="entry name" value="Gfo/Idh/MocA-like_OxRdtase_N"/>
</dbReference>
<evidence type="ECO:0000313" key="6">
    <source>
        <dbReference type="Proteomes" id="UP000597444"/>
    </source>
</evidence>
<comment type="similarity">
    <text evidence="1">Belongs to the Gfo/Idh/MocA family.</text>
</comment>
<dbReference type="SUPFAM" id="SSF55347">
    <property type="entry name" value="Glyceraldehyde-3-phosphate dehydrogenase-like, C-terminal domain"/>
    <property type="match status" value="1"/>
</dbReference>
<evidence type="ECO:0000313" key="5">
    <source>
        <dbReference type="EMBL" id="GHP00212.1"/>
    </source>
</evidence>
<feature type="domain" description="GFO/IDH/MocA-like oxidoreductase" evidence="4">
    <location>
        <begin position="150"/>
        <end position="234"/>
    </location>
</feature>
<dbReference type="SUPFAM" id="SSF51735">
    <property type="entry name" value="NAD(P)-binding Rossmann-fold domains"/>
    <property type="match status" value="1"/>
</dbReference>
<dbReference type="PANTHER" id="PTHR43708:SF5">
    <property type="entry name" value="CONSERVED EXPRESSED OXIDOREDUCTASE (EUROFUNG)-RELATED"/>
    <property type="match status" value="1"/>
</dbReference>
<dbReference type="EMBL" id="BNJK01000002">
    <property type="protein sequence ID" value="GHP00212.1"/>
    <property type="molecule type" value="Genomic_DNA"/>
</dbReference>
<reference evidence="5" key="1">
    <citation type="submission" date="2020-10" db="EMBL/GenBank/DDBJ databases">
        <title>Taxonomic study of unclassified bacteria belonging to the class Ktedonobacteria.</title>
        <authorList>
            <person name="Yabe S."/>
            <person name="Wang C.M."/>
            <person name="Zheng Y."/>
            <person name="Sakai Y."/>
            <person name="Cavaletti L."/>
            <person name="Monciardini P."/>
            <person name="Donadio S."/>
        </authorList>
    </citation>
    <scope>NUCLEOTIDE SEQUENCE</scope>
    <source>
        <strain evidence="5">ID150040</strain>
    </source>
</reference>
<dbReference type="GO" id="GO:0016491">
    <property type="term" value="F:oxidoreductase activity"/>
    <property type="evidence" value="ECO:0007669"/>
    <property type="project" value="UniProtKB-KW"/>
</dbReference>
<dbReference type="Proteomes" id="UP000597444">
    <property type="component" value="Unassembled WGS sequence"/>
</dbReference>
<dbReference type="Gene3D" id="3.30.360.10">
    <property type="entry name" value="Dihydrodipicolinate Reductase, domain 2"/>
    <property type="match status" value="1"/>
</dbReference>
<dbReference type="InterPro" id="IPR036291">
    <property type="entry name" value="NAD(P)-bd_dom_sf"/>
</dbReference>
<organism evidence="5 6">
    <name type="scientific">Reticulibacter mediterranei</name>
    <dbReference type="NCBI Taxonomy" id="2778369"/>
    <lineage>
        <taxon>Bacteria</taxon>
        <taxon>Bacillati</taxon>
        <taxon>Chloroflexota</taxon>
        <taxon>Ktedonobacteria</taxon>
        <taxon>Ktedonobacterales</taxon>
        <taxon>Reticulibacteraceae</taxon>
        <taxon>Reticulibacter</taxon>
    </lineage>
</organism>
<dbReference type="Pfam" id="PF01408">
    <property type="entry name" value="GFO_IDH_MocA"/>
    <property type="match status" value="1"/>
</dbReference>
<dbReference type="GO" id="GO:0000166">
    <property type="term" value="F:nucleotide binding"/>
    <property type="evidence" value="ECO:0007669"/>
    <property type="project" value="InterPro"/>
</dbReference>
<protein>
    <recommendedName>
        <fullName evidence="7">Gfo/Idh/MocA family oxidoreductase</fullName>
    </recommendedName>
</protein>
<gene>
    <name evidence="5" type="ORF">KSF_102590</name>
</gene>
<proteinExistence type="inferred from homology"/>